<organism evidence="1 2">
    <name type="scientific">Tilletiaria anomala (strain ATCC 24038 / CBS 436.72 / UBC 951)</name>
    <dbReference type="NCBI Taxonomy" id="1037660"/>
    <lineage>
        <taxon>Eukaryota</taxon>
        <taxon>Fungi</taxon>
        <taxon>Dikarya</taxon>
        <taxon>Basidiomycota</taxon>
        <taxon>Ustilaginomycotina</taxon>
        <taxon>Exobasidiomycetes</taxon>
        <taxon>Georgefischeriales</taxon>
        <taxon>Tilletiariaceae</taxon>
        <taxon>Tilletiaria</taxon>
    </lineage>
</organism>
<evidence type="ECO:0000313" key="1">
    <source>
        <dbReference type="EMBL" id="KDN43669.1"/>
    </source>
</evidence>
<reference evidence="1 2" key="1">
    <citation type="submission" date="2014-05" db="EMBL/GenBank/DDBJ databases">
        <title>Draft genome sequence of a rare smut relative, Tilletiaria anomala UBC 951.</title>
        <authorList>
            <consortium name="DOE Joint Genome Institute"/>
            <person name="Toome M."/>
            <person name="Kuo A."/>
            <person name="Henrissat B."/>
            <person name="Lipzen A."/>
            <person name="Tritt A."/>
            <person name="Yoshinaga Y."/>
            <person name="Zane M."/>
            <person name="Barry K."/>
            <person name="Grigoriev I.V."/>
            <person name="Spatafora J.W."/>
            <person name="Aimea M.C."/>
        </authorList>
    </citation>
    <scope>NUCLEOTIDE SEQUENCE [LARGE SCALE GENOMIC DNA]</scope>
    <source>
        <strain evidence="1 2">UBC 951</strain>
    </source>
</reference>
<protein>
    <submittedName>
        <fullName evidence="1">Uncharacterized protein</fullName>
    </submittedName>
</protein>
<evidence type="ECO:0000313" key="2">
    <source>
        <dbReference type="Proteomes" id="UP000027361"/>
    </source>
</evidence>
<proteinExistence type="predicted"/>
<keyword evidence="2" id="KW-1185">Reference proteome</keyword>
<comment type="caution">
    <text evidence="1">The sequence shown here is derived from an EMBL/GenBank/DDBJ whole genome shotgun (WGS) entry which is preliminary data.</text>
</comment>
<dbReference type="Proteomes" id="UP000027361">
    <property type="component" value="Unassembled WGS sequence"/>
</dbReference>
<gene>
    <name evidence="1" type="ORF">K437DRAFT_147192</name>
</gene>
<dbReference type="EMBL" id="JMSN01000059">
    <property type="protein sequence ID" value="KDN43669.1"/>
    <property type="molecule type" value="Genomic_DNA"/>
</dbReference>
<dbReference type="RefSeq" id="XP_013242445.1">
    <property type="nucleotide sequence ID" value="XM_013386991.1"/>
</dbReference>
<name>A0A066VXW9_TILAU</name>
<dbReference type="AlphaFoldDB" id="A0A066VXW9"/>
<dbReference type="OrthoDB" id="2019015at2759"/>
<dbReference type="GeneID" id="25261595"/>
<dbReference type="HOGENOM" id="CLU_1817139_0_0_1"/>
<accession>A0A066VXW9</accession>
<dbReference type="InParanoid" id="A0A066VXW9"/>
<sequence>MSAVNFVSLRPVGFDALMYDKSPSVGGSAASYQHLTSLGKPADGTDGQAHPYGAEHINYDVQDATSMFHNTSRCLRKRSASRVPKSGCRFCSAKASPLLAHGLASPLLADLWLKNGLPARWHADLDGFPQARRRIRRLATRS</sequence>